<dbReference type="EMBL" id="UINC01158476">
    <property type="protein sequence ID" value="SVD56044.1"/>
    <property type="molecule type" value="Genomic_DNA"/>
</dbReference>
<evidence type="ECO:0000313" key="1">
    <source>
        <dbReference type="EMBL" id="SVD56044.1"/>
    </source>
</evidence>
<organism evidence="1">
    <name type="scientific">marine metagenome</name>
    <dbReference type="NCBI Taxonomy" id="408172"/>
    <lineage>
        <taxon>unclassified sequences</taxon>
        <taxon>metagenomes</taxon>
        <taxon>ecological metagenomes</taxon>
    </lineage>
</organism>
<accession>A0A382WBP5</accession>
<protein>
    <submittedName>
        <fullName evidence="1">Uncharacterized protein</fullName>
    </submittedName>
</protein>
<proteinExistence type="predicted"/>
<sequence>MLSISLTQNQGDIYLVELMEIETAEEIKLLVIDE</sequence>
<gene>
    <name evidence="1" type="ORF">METZ01_LOCUS408898</name>
</gene>
<name>A0A382WBP5_9ZZZZ</name>
<reference evidence="1" key="1">
    <citation type="submission" date="2018-05" db="EMBL/GenBank/DDBJ databases">
        <authorList>
            <person name="Lanie J.A."/>
            <person name="Ng W.-L."/>
            <person name="Kazmierczak K.M."/>
            <person name="Andrzejewski T.M."/>
            <person name="Davidsen T.M."/>
            <person name="Wayne K.J."/>
            <person name="Tettelin H."/>
            <person name="Glass J.I."/>
            <person name="Rusch D."/>
            <person name="Podicherti R."/>
            <person name="Tsui H.-C.T."/>
            <person name="Winkler M.E."/>
        </authorList>
    </citation>
    <scope>NUCLEOTIDE SEQUENCE</scope>
</reference>
<dbReference type="AlphaFoldDB" id="A0A382WBP5"/>